<evidence type="ECO:0000313" key="3">
    <source>
        <dbReference type="Proteomes" id="UP000189295"/>
    </source>
</evidence>
<organism evidence="2 3">
    <name type="scientific">Pseudomonas cedrina subsp. cedrina</name>
    <dbReference type="NCBI Taxonomy" id="76762"/>
    <lineage>
        <taxon>Bacteria</taxon>
        <taxon>Pseudomonadati</taxon>
        <taxon>Pseudomonadota</taxon>
        <taxon>Gammaproteobacteria</taxon>
        <taxon>Pseudomonadales</taxon>
        <taxon>Pseudomonadaceae</taxon>
        <taxon>Pseudomonas</taxon>
    </lineage>
</organism>
<evidence type="ECO:0000313" key="2">
    <source>
        <dbReference type="EMBL" id="ONH49828.1"/>
    </source>
</evidence>
<dbReference type="SUPFAM" id="SSF52540">
    <property type="entry name" value="P-loop containing nucleoside triphosphate hydrolases"/>
    <property type="match status" value="1"/>
</dbReference>
<protein>
    <recommendedName>
        <fullName evidence="1">Rad50/SbcC-type AAA domain-containing protein</fullName>
    </recommendedName>
</protein>
<dbReference type="GO" id="GO:0006302">
    <property type="term" value="P:double-strand break repair"/>
    <property type="evidence" value="ECO:0007669"/>
    <property type="project" value="InterPro"/>
</dbReference>
<dbReference type="Pfam" id="PF13476">
    <property type="entry name" value="AAA_23"/>
    <property type="match status" value="1"/>
</dbReference>
<evidence type="ECO:0000259" key="1">
    <source>
        <dbReference type="Pfam" id="PF13476"/>
    </source>
</evidence>
<comment type="caution">
    <text evidence="2">The sequence shown here is derived from an EMBL/GenBank/DDBJ whole genome shotgun (WGS) entry which is preliminary data.</text>
</comment>
<dbReference type="Proteomes" id="UP000189295">
    <property type="component" value="Unassembled WGS sequence"/>
</dbReference>
<name>A0A1V2JWM1_PSECE</name>
<dbReference type="AlphaFoldDB" id="A0A1V2JWM1"/>
<dbReference type="OrthoDB" id="975794at2"/>
<dbReference type="GO" id="GO:0016887">
    <property type="term" value="F:ATP hydrolysis activity"/>
    <property type="evidence" value="ECO:0007669"/>
    <property type="project" value="InterPro"/>
</dbReference>
<dbReference type="Gene3D" id="3.40.50.300">
    <property type="entry name" value="P-loop containing nucleotide triphosphate hydrolases"/>
    <property type="match status" value="1"/>
</dbReference>
<proteinExistence type="predicted"/>
<dbReference type="InterPro" id="IPR027417">
    <property type="entry name" value="P-loop_NTPase"/>
</dbReference>
<dbReference type="RefSeq" id="WP_076954943.1">
    <property type="nucleotide sequence ID" value="NZ_MNPW01000021.1"/>
</dbReference>
<reference evidence="2 3" key="1">
    <citation type="submission" date="2016-10" db="EMBL/GenBank/DDBJ databases">
        <title>Pseudomonas lactis sp. nov. and Pseudomonas paralactis sp. nov., isolated from bovine raw milk.</title>
        <authorList>
            <person name="Von Neubeck M."/>
            <person name="Huptas C."/>
            <person name="Glueck C."/>
            <person name="Krewinkel M."/>
            <person name="Stoeckel M."/>
            <person name="Stressler T."/>
            <person name="Fischer L."/>
            <person name="Hinrichs J."/>
            <person name="Scherer S."/>
            <person name="Wenning M."/>
        </authorList>
    </citation>
    <scope>NUCLEOTIDE SEQUENCE [LARGE SCALE GENOMIC DNA]</scope>
    <source>
        <strain evidence="2 3">DSM 17516</strain>
    </source>
</reference>
<accession>A0A1V2JWM1</accession>
<dbReference type="EMBL" id="MNPW01000021">
    <property type="protein sequence ID" value="ONH49828.1"/>
    <property type="molecule type" value="Genomic_DNA"/>
</dbReference>
<gene>
    <name evidence="2" type="ORF">BLL36_27930</name>
</gene>
<dbReference type="InterPro" id="IPR038729">
    <property type="entry name" value="Rad50/SbcC_AAA"/>
</dbReference>
<sequence length="605" mass="66757">MYIESVVVSGPDRADAAVYFEKGANVVQGGSNTGKSYIVQCVKFALGANTPPKPINESQGYTTLNVKFVHDDGRSFTIERHLSESSKPTLYDEDGKVQTLGVKHNPTKMNSISNQFLDRLGLNGKLLLKGTASLNNASFSLRDFEKVFLMDETRIVAEYSPLGTGQKDERTMETSILKLLLTGKDDTGVKQAKKELASKGALRHRAAAVEDIIKQFYPGDDAAEALELQKLSSFTTQVKLRLKVAETELEGAFHSSEGLFTQKASHISELEVVEGKIAEDRALLGRFGMLGQKYESDRQRLQGIEQAAVLLDESDAVLCPTCGNHFDSESCTTDVDDIKKGVSFELERISKNLHELGEAQGSLAAAIERNTSTAETTKTSIAVLEKLISTEIQSSVQLVSDLKELASCLNQDHSALDKYVTNKAKLRGELKKLGVLLLEEQNKYTPESFEESAKPLVKEIQDILQRWSFPNHAPVEFNFKARDISIGGSARGNFGKGYRAIASSAFALGLMNLLKLSGRHPGFVVLDSPLTTYKEGDPEPEEDDEEVAADVIYAFYQDIADNFKDSQVIVFENKEPDMALIPHLNYQHFTKSRKSGRYGFFPLRG</sequence>
<feature type="domain" description="Rad50/SbcC-type AAA" evidence="1">
    <location>
        <begin position="18"/>
        <end position="119"/>
    </location>
</feature>